<name>A0A8H6CYK3_9HYPO</name>
<dbReference type="Proteomes" id="UP000532311">
    <property type="component" value="Unassembled WGS sequence"/>
</dbReference>
<evidence type="ECO:0000313" key="4">
    <source>
        <dbReference type="Proteomes" id="UP000532311"/>
    </source>
</evidence>
<protein>
    <recommendedName>
        <fullName evidence="2">BZIP domain-containing protein</fullName>
    </recommendedName>
</protein>
<gene>
    <name evidence="3" type="ORF">FGLOB1_13117</name>
</gene>
<feature type="region of interest" description="Disordered" evidence="1">
    <location>
        <begin position="1"/>
        <end position="109"/>
    </location>
</feature>
<feature type="compositionally biased region" description="Basic residues" evidence="1">
    <location>
        <begin position="20"/>
        <end position="30"/>
    </location>
</feature>
<reference evidence="3 4" key="1">
    <citation type="submission" date="2020-05" db="EMBL/GenBank/DDBJ databases">
        <title>Identification and distribution of gene clusters putatively required for synthesis of sphingolipid metabolism inhibitors in phylogenetically diverse species of the filamentous fungus Fusarium.</title>
        <authorList>
            <person name="Kim H.-S."/>
            <person name="Busman M."/>
            <person name="Brown D.W."/>
            <person name="Divon H."/>
            <person name="Uhlig S."/>
            <person name="Proctor R.H."/>
        </authorList>
    </citation>
    <scope>NUCLEOTIDE SEQUENCE [LARGE SCALE GENOMIC DNA]</scope>
    <source>
        <strain evidence="3 4">NRRL 26131</strain>
    </source>
</reference>
<evidence type="ECO:0000256" key="1">
    <source>
        <dbReference type="SAM" id="MobiDB-lite"/>
    </source>
</evidence>
<accession>A0A8H6CYK3</accession>
<dbReference type="GO" id="GO:0003700">
    <property type="term" value="F:DNA-binding transcription factor activity"/>
    <property type="evidence" value="ECO:0007669"/>
    <property type="project" value="InterPro"/>
</dbReference>
<feature type="compositionally biased region" description="Basic and acidic residues" evidence="1">
    <location>
        <begin position="52"/>
        <end position="62"/>
    </location>
</feature>
<dbReference type="InterPro" id="IPR004827">
    <property type="entry name" value="bZIP"/>
</dbReference>
<keyword evidence="4" id="KW-1185">Reference proteome</keyword>
<dbReference type="EMBL" id="JAAQPF010000788">
    <property type="protein sequence ID" value="KAF5696974.1"/>
    <property type="molecule type" value="Genomic_DNA"/>
</dbReference>
<evidence type="ECO:0000259" key="2">
    <source>
        <dbReference type="PROSITE" id="PS00036"/>
    </source>
</evidence>
<comment type="caution">
    <text evidence="3">The sequence shown here is derived from an EMBL/GenBank/DDBJ whole genome shotgun (WGS) entry which is preliminary data.</text>
</comment>
<dbReference type="AlphaFoldDB" id="A0A8H6CYK3"/>
<dbReference type="CDD" id="cd14688">
    <property type="entry name" value="bZIP_YAP"/>
    <property type="match status" value="1"/>
</dbReference>
<dbReference type="PROSITE" id="PS00036">
    <property type="entry name" value="BZIP_BASIC"/>
    <property type="match status" value="1"/>
</dbReference>
<evidence type="ECO:0000313" key="3">
    <source>
        <dbReference type="EMBL" id="KAF5696974.1"/>
    </source>
</evidence>
<sequence length="132" mass="15074">MVSETTDGRALRRREQNRLAQRRFRERKRNKSGDEEDSNDTSNKRQMRSTTKHPEREREHRSPSCQSETDDRGKDLEDLFASPTTQRSFRNGDTFGGSAEMQSYSPLGSGINAPAGQYLMLPIQLLPQADLT</sequence>
<feature type="compositionally biased region" description="Basic and acidic residues" evidence="1">
    <location>
        <begin position="1"/>
        <end position="17"/>
    </location>
</feature>
<organism evidence="3 4">
    <name type="scientific">Fusarium globosum</name>
    <dbReference type="NCBI Taxonomy" id="78864"/>
    <lineage>
        <taxon>Eukaryota</taxon>
        <taxon>Fungi</taxon>
        <taxon>Dikarya</taxon>
        <taxon>Ascomycota</taxon>
        <taxon>Pezizomycotina</taxon>
        <taxon>Sordariomycetes</taxon>
        <taxon>Hypocreomycetidae</taxon>
        <taxon>Hypocreales</taxon>
        <taxon>Nectriaceae</taxon>
        <taxon>Fusarium</taxon>
        <taxon>Fusarium fujikuroi species complex</taxon>
    </lineage>
</organism>
<feature type="compositionally biased region" description="Polar residues" evidence="1">
    <location>
        <begin position="82"/>
        <end position="91"/>
    </location>
</feature>
<proteinExistence type="predicted"/>
<feature type="domain" description="BZIP" evidence="2">
    <location>
        <begin position="12"/>
        <end position="27"/>
    </location>
</feature>